<dbReference type="EMBL" id="PNBW01000157">
    <property type="protein sequence ID" value="TMO69766.1"/>
    <property type="molecule type" value="Genomic_DNA"/>
</dbReference>
<keyword evidence="1" id="KW-0229">DNA integration</keyword>
<evidence type="ECO:0000256" key="3">
    <source>
        <dbReference type="PROSITE-ProRule" id="PRU01248"/>
    </source>
</evidence>
<name>A0ABY2VS99_9GAMM</name>
<keyword evidence="2 3" id="KW-0238">DNA-binding</keyword>
<evidence type="ECO:0000256" key="2">
    <source>
        <dbReference type="ARBA" id="ARBA00023125"/>
    </source>
</evidence>
<keyword evidence="6" id="KW-1185">Reference proteome</keyword>
<dbReference type="PROSITE" id="PS51900">
    <property type="entry name" value="CB"/>
    <property type="match status" value="1"/>
</dbReference>
<dbReference type="InterPro" id="IPR010998">
    <property type="entry name" value="Integrase_recombinase_N"/>
</dbReference>
<dbReference type="RefSeq" id="WP_138676840.1">
    <property type="nucleotide sequence ID" value="NZ_PNBW01000157.1"/>
</dbReference>
<accession>A0ABY2VS99</accession>
<comment type="caution">
    <text evidence="5">The sequence shown here is derived from an EMBL/GenBank/DDBJ whole genome shotgun (WGS) entry which is preliminary data.</text>
</comment>
<reference evidence="6" key="2">
    <citation type="submission" date="2019-06" db="EMBL/GenBank/DDBJ databases">
        <title>Co-occurence of chitin degradation, pigmentation and bioactivity in marine Pseudoalteromonas.</title>
        <authorList>
            <person name="Sonnenschein E.C."/>
            <person name="Bech P.K."/>
        </authorList>
    </citation>
    <scope>NUCLEOTIDE SEQUENCE [LARGE SCALE GENOMIC DNA]</scope>
    <source>
        <strain evidence="6">S3895</strain>
    </source>
</reference>
<sequence length="312" mass="35179">MKKLNNHESRNFGYGKQLAFAGKQALLDRYGEGKFATQASHYARFKQFADWCKNNGIRDARKIDSDIITAFANSLSERVNNNSLSVSYAQNQLSTVNVVLSTMRGDKSLVVSPSSLVGERSHIRQSVPLSLSRERYELAHQKLLTVDSKLTLAFAREFGMRLREAALFRPMDAVTECFKKGGFNIHRGVKGGRQAKRFIAPNSHQLQLLSHAQQVLGHRALVDRVGNYAEWKNQFYREYENSGVHGVIGKYHDNRAAFACEMYQKITGSPAPVVVGKRVVSQERDRDARLKISRMLGHGRIDVVSQYIGSMK</sequence>
<evidence type="ECO:0000313" key="6">
    <source>
        <dbReference type="Proteomes" id="UP000307164"/>
    </source>
</evidence>
<evidence type="ECO:0000256" key="1">
    <source>
        <dbReference type="ARBA" id="ARBA00022908"/>
    </source>
</evidence>
<dbReference type="Proteomes" id="UP000307164">
    <property type="component" value="Unassembled WGS sequence"/>
</dbReference>
<protein>
    <recommendedName>
        <fullName evidence="4">Core-binding (CB) domain-containing protein</fullName>
    </recommendedName>
</protein>
<gene>
    <name evidence="5" type="ORF">CWC20_20370</name>
</gene>
<dbReference type="InterPro" id="IPR044068">
    <property type="entry name" value="CB"/>
</dbReference>
<feature type="domain" description="Core-binding (CB)" evidence="4">
    <location>
        <begin position="21"/>
        <end position="104"/>
    </location>
</feature>
<reference evidence="5 6" key="1">
    <citation type="submission" date="2018-01" db="EMBL/GenBank/DDBJ databases">
        <authorList>
            <person name="Paulsen S."/>
            <person name="Gram L.K."/>
        </authorList>
    </citation>
    <scope>NUCLEOTIDE SEQUENCE [LARGE SCALE GENOMIC DNA]</scope>
    <source>
        <strain evidence="5 6">S3895</strain>
    </source>
</reference>
<evidence type="ECO:0000259" key="4">
    <source>
        <dbReference type="PROSITE" id="PS51900"/>
    </source>
</evidence>
<dbReference type="InterPro" id="IPR011010">
    <property type="entry name" value="DNA_brk_join_enz"/>
</dbReference>
<evidence type="ECO:0000313" key="5">
    <source>
        <dbReference type="EMBL" id="TMO69766.1"/>
    </source>
</evidence>
<dbReference type="SUPFAM" id="SSF56349">
    <property type="entry name" value="DNA breaking-rejoining enzymes"/>
    <property type="match status" value="1"/>
</dbReference>
<dbReference type="Gene3D" id="1.10.150.130">
    <property type="match status" value="1"/>
</dbReference>
<organism evidence="5 6">
    <name type="scientific">Pseudoalteromonas aurantia</name>
    <dbReference type="NCBI Taxonomy" id="43654"/>
    <lineage>
        <taxon>Bacteria</taxon>
        <taxon>Pseudomonadati</taxon>
        <taxon>Pseudomonadota</taxon>
        <taxon>Gammaproteobacteria</taxon>
        <taxon>Alteromonadales</taxon>
        <taxon>Pseudoalteromonadaceae</taxon>
        <taxon>Pseudoalteromonas</taxon>
    </lineage>
</organism>
<proteinExistence type="predicted"/>